<dbReference type="InterPro" id="IPR018531">
    <property type="entry name" value="DUF1993"/>
</dbReference>
<gene>
    <name evidence="1" type="ORF">BDV38DRAFT_248904</name>
</gene>
<name>A0A5N6SPR4_ASPPS</name>
<evidence type="ECO:0000313" key="2">
    <source>
        <dbReference type="Proteomes" id="UP000325672"/>
    </source>
</evidence>
<protein>
    <submittedName>
        <fullName evidence="1">Uncharacterized protein</fullName>
    </submittedName>
</protein>
<dbReference type="RefSeq" id="XP_031912751.1">
    <property type="nucleotide sequence ID" value="XM_032054765.1"/>
</dbReference>
<dbReference type="Proteomes" id="UP000325672">
    <property type="component" value="Unassembled WGS sequence"/>
</dbReference>
<dbReference type="EMBL" id="ML743582">
    <property type="protein sequence ID" value="KAE8136688.1"/>
    <property type="molecule type" value="Genomic_DNA"/>
</dbReference>
<proteinExistence type="predicted"/>
<dbReference type="PANTHER" id="PTHR36922:SF1">
    <property type="entry name" value="DUF1993 DOMAIN-CONTAINING PROTEIN"/>
    <property type="match status" value="1"/>
</dbReference>
<keyword evidence="2" id="KW-1185">Reference proteome</keyword>
<dbReference type="PANTHER" id="PTHR36922">
    <property type="entry name" value="BLL2446 PROTEIN"/>
    <property type="match status" value="1"/>
</dbReference>
<organism evidence="1 2">
    <name type="scientific">Aspergillus pseudotamarii</name>
    <dbReference type="NCBI Taxonomy" id="132259"/>
    <lineage>
        <taxon>Eukaryota</taxon>
        <taxon>Fungi</taxon>
        <taxon>Dikarya</taxon>
        <taxon>Ascomycota</taxon>
        <taxon>Pezizomycotina</taxon>
        <taxon>Eurotiomycetes</taxon>
        <taxon>Eurotiomycetidae</taxon>
        <taxon>Eurotiales</taxon>
        <taxon>Aspergillaceae</taxon>
        <taxon>Aspergillus</taxon>
        <taxon>Aspergillus subgen. Circumdati</taxon>
    </lineage>
</organism>
<dbReference type="SUPFAM" id="SSF109854">
    <property type="entry name" value="DinB/YfiT-like putative metalloenzymes"/>
    <property type="match status" value="1"/>
</dbReference>
<sequence>MAHTFYDGTIPVVQAILNSLSHILHQAEQHSNADTLLAARLHEDMYPLTDQVRIATQFSENLVARLTGREPVMFDGSPTTFAECYERIETVLKAFNEADKDVVNQHADVVATTKMGPEKAVEMTAAAYAHSVALPNIYFHLTTAYGILRKEGVPLGKRDYYVGFFPHIGGQ</sequence>
<dbReference type="InterPro" id="IPR034660">
    <property type="entry name" value="DinB/YfiT-like"/>
</dbReference>
<dbReference type="Gene3D" id="1.20.120.450">
    <property type="entry name" value="dinb family like domain"/>
    <property type="match status" value="1"/>
</dbReference>
<evidence type="ECO:0000313" key="1">
    <source>
        <dbReference type="EMBL" id="KAE8136688.1"/>
    </source>
</evidence>
<reference evidence="1 2" key="1">
    <citation type="submission" date="2019-04" db="EMBL/GenBank/DDBJ databases">
        <title>Friends and foes A comparative genomics study of 23 Aspergillus species from section Flavi.</title>
        <authorList>
            <consortium name="DOE Joint Genome Institute"/>
            <person name="Kjaerbolling I."/>
            <person name="Vesth T."/>
            <person name="Frisvad J.C."/>
            <person name="Nybo J.L."/>
            <person name="Theobald S."/>
            <person name="Kildgaard S."/>
            <person name="Isbrandt T."/>
            <person name="Kuo A."/>
            <person name="Sato A."/>
            <person name="Lyhne E.K."/>
            <person name="Kogle M.E."/>
            <person name="Wiebenga A."/>
            <person name="Kun R.S."/>
            <person name="Lubbers R.J."/>
            <person name="Makela M.R."/>
            <person name="Barry K."/>
            <person name="Chovatia M."/>
            <person name="Clum A."/>
            <person name="Daum C."/>
            <person name="Haridas S."/>
            <person name="He G."/>
            <person name="LaButti K."/>
            <person name="Lipzen A."/>
            <person name="Mondo S."/>
            <person name="Riley R."/>
            <person name="Salamov A."/>
            <person name="Simmons B.A."/>
            <person name="Magnuson J.K."/>
            <person name="Henrissat B."/>
            <person name="Mortensen U.H."/>
            <person name="Larsen T.O."/>
            <person name="Devries R.P."/>
            <person name="Grigoriev I.V."/>
            <person name="Machida M."/>
            <person name="Baker S.E."/>
            <person name="Andersen M.R."/>
        </authorList>
    </citation>
    <scope>NUCLEOTIDE SEQUENCE [LARGE SCALE GENOMIC DNA]</scope>
    <source>
        <strain evidence="1 2">CBS 117625</strain>
    </source>
</reference>
<dbReference type="OrthoDB" id="3724345at2759"/>
<dbReference type="AlphaFoldDB" id="A0A5N6SPR4"/>
<dbReference type="GeneID" id="43638975"/>
<accession>A0A5N6SPR4</accession>
<dbReference type="Pfam" id="PF09351">
    <property type="entry name" value="DUF1993"/>
    <property type="match status" value="1"/>
</dbReference>